<dbReference type="SUPFAM" id="SSF53448">
    <property type="entry name" value="Nucleotide-diphospho-sugar transferases"/>
    <property type="match status" value="1"/>
</dbReference>
<organism evidence="9 10">
    <name type="scientific">Chloropicon primus</name>
    <dbReference type="NCBI Taxonomy" id="1764295"/>
    <lineage>
        <taxon>Eukaryota</taxon>
        <taxon>Viridiplantae</taxon>
        <taxon>Chlorophyta</taxon>
        <taxon>Chloropicophyceae</taxon>
        <taxon>Chloropicales</taxon>
        <taxon>Chloropicaceae</taxon>
        <taxon>Chloropicon</taxon>
    </lineage>
</organism>
<keyword evidence="10" id="KW-1185">Reference proteome</keyword>
<feature type="binding site" evidence="8">
    <location>
        <position position="155"/>
    </location>
    <ligand>
        <name>UTP</name>
        <dbReference type="ChEBI" id="CHEBI:46398"/>
    </ligand>
</feature>
<dbReference type="EC" id="2.7.7.9" evidence="2 6"/>
<dbReference type="GO" id="GO:0003983">
    <property type="term" value="F:UTP:glucose-1-phosphate uridylyltransferase activity"/>
    <property type="evidence" value="ECO:0007669"/>
    <property type="project" value="UniProtKB-EC"/>
</dbReference>
<dbReference type="PANTHER" id="PTHR43511">
    <property type="match status" value="1"/>
</dbReference>
<evidence type="ECO:0000256" key="3">
    <source>
        <dbReference type="ARBA" id="ARBA00022679"/>
    </source>
</evidence>
<keyword evidence="4 6" id="KW-0548">Nucleotidyltransferase</keyword>
<dbReference type="Gene3D" id="3.90.550.10">
    <property type="entry name" value="Spore Coat Polysaccharide Biosynthesis Protein SpsA, Chain A"/>
    <property type="match status" value="1"/>
</dbReference>
<comment type="similarity">
    <text evidence="1 6">Belongs to the UDPGP type 1 family.</text>
</comment>
<evidence type="ECO:0000256" key="6">
    <source>
        <dbReference type="PIRNR" id="PIRNR000806"/>
    </source>
</evidence>
<feature type="binding site" evidence="7">
    <location>
        <position position="184"/>
    </location>
    <ligand>
        <name>substrate</name>
    </ligand>
</feature>
<feature type="binding site" evidence="8">
    <location>
        <position position="183"/>
    </location>
    <ligand>
        <name>UTP</name>
        <dbReference type="ChEBI" id="CHEBI:46398"/>
    </ligand>
</feature>
<reference evidence="9 10" key="1">
    <citation type="submission" date="2018-07" db="EMBL/GenBank/DDBJ databases">
        <title>The complete nuclear genome of the prasinophyte Chloropicon primus (CCMP1205).</title>
        <authorList>
            <person name="Pombert J.-F."/>
            <person name="Otis C."/>
            <person name="Turmel M."/>
            <person name="Lemieux C."/>
        </authorList>
    </citation>
    <scope>NUCLEOTIDE SEQUENCE [LARGE SCALE GENOMIC DNA]</scope>
    <source>
        <strain evidence="9 10">CCMP1205</strain>
    </source>
</reference>
<proteinExistence type="inferred from homology"/>
<evidence type="ECO:0000256" key="2">
    <source>
        <dbReference type="ARBA" id="ARBA00012415"/>
    </source>
</evidence>
<keyword evidence="3 6" id="KW-0808">Transferase</keyword>
<dbReference type="Proteomes" id="UP000316726">
    <property type="component" value="Chromosome 5"/>
</dbReference>
<protein>
    <recommendedName>
        <fullName evidence="2 6">UTP--glucose-1-phosphate uridylyltransferase</fullName>
        <ecNumber evidence="2 6">2.7.7.9</ecNumber>
    </recommendedName>
</protein>
<dbReference type="GO" id="GO:0006011">
    <property type="term" value="P:UDP-alpha-D-glucose metabolic process"/>
    <property type="evidence" value="ECO:0007669"/>
    <property type="project" value="UniProtKB-UniRule"/>
</dbReference>
<dbReference type="OrthoDB" id="932129at2759"/>
<comment type="catalytic activity">
    <reaction evidence="5 6">
        <text>alpha-D-glucose 1-phosphate + UTP + H(+) = UDP-alpha-D-glucose + diphosphate</text>
        <dbReference type="Rhea" id="RHEA:19889"/>
        <dbReference type="ChEBI" id="CHEBI:15378"/>
        <dbReference type="ChEBI" id="CHEBI:33019"/>
        <dbReference type="ChEBI" id="CHEBI:46398"/>
        <dbReference type="ChEBI" id="CHEBI:58601"/>
        <dbReference type="ChEBI" id="CHEBI:58885"/>
        <dbReference type="EC" id="2.7.7.9"/>
    </reaction>
</comment>
<dbReference type="Pfam" id="PF01704">
    <property type="entry name" value="UDPGP"/>
    <property type="match status" value="1"/>
</dbReference>
<evidence type="ECO:0000256" key="7">
    <source>
        <dbReference type="PIRSR" id="PIRSR000806-1"/>
    </source>
</evidence>
<name>A0A5B8MKS3_9CHLO</name>
<evidence type="ECO:0000256" key="1">
    <source>
        <dbReference type="ARBA" id="ARBA00010401"/>
    </source>
</evidence>
<dbReference type="STRING" id="1764295.A0A5B8MKS3"/>
<sequence>MEAVEGKLKEGGLNEAARKAFLHNYAKLEGGDTGLIPEEEIEAVDTLPRFEEIQTEGGENLEELKELLSKTVVLKLNGGLGTSMGLEKAKSLLAVKDGRTFLDLIADQIKHLSENNEASVQFVLMNSFSTNEDTLEALGASRPEILSQEDLILLQNKSPKIDAATMKPVVHEGNRDLEWCPPGHGDIYPSLLGSGMLDRLIERGFRYAFVSNSDNLGAVMSTDLLSHFAKSGAAFMMEVAERTEADKKGGHLARRKADRQLILRESAMCPDQDKAKFQDVSLHKYFNTNNLWLDFVQLKKKMEECDGVLPLPLIKNKKTVNPRDATSTSVYQLETAMGSAIECFPNASAVVVPRSRFSPVKTCSDLFALRSDAYHLTDDFCVKLNRDSVPVVKLDDKHYKHVDKMEKLCPDGIPSLISCSKLQVSGPVVFKPGTTFKGACSVTNEGGEPKELAAGVYENQDIKI</sequence>
<evidence type="ECO:0000313" key="10">
    <source>
        <dbReference type="Proteomes" id="UP000316726"/>
    </source>
</evidence>
<dbReference type="PIRSF" id="PIRSF000806">
    <property type="entry name" value="UDPGP"/>
    <property type="match status" value="1"/>
</dbReference>
<dbReference type="InterPro" id="IPR016267">
    <property type="entry name" value="UDPGP_trans"/>
</dbReference>
<evidence type="ECO:0000256" key="8">
    <source>
        <dbReference type="PIRSR" id="PIRSR000806-2"/>
    </source>
</evidence>
<evidence type="ECO:0000256" key="4">
    <source>
        <dbReference type="ARBA" id="ARBA00022695"/>
    </source>
</evidence>
<accession>A0A5B8MKS3</accession>
<gene>
    <name evidence="9" type="ORF">A3770_05p35710</name>
</gene>
<evidence type="ECO:0000256" key="5">
    <source>
        <dbReference type="ARBA" id="ARBA00048128"/>
    </source>
</evidence>
<dbReference type="InterPro" id="IPR002618">
    <property type="entry name" value="UDPGP_fam"/>
</dbReference>
<feature type="binding site" evidence="8">
    <location>
        <position position="214"/>
    </location>
    <ligand>
        <name>UTP</name>
        <dbReference type="ChEBI" id="CHEBI:46398"/>
    </ligand>
</feature>
<dbReference type="Gene3D" id="2.160.10.10">
    <property type="entry name" value="Hexapeptide repeat proteins"/>
    <property type="match status" value="1"/>
</dbReference>
<dbReference type="InterPro" id="IPR029044">
    <property type="entry name" value="Nucleotide-diphossugar_trans"/>
</dbReference>
<feature type="binding site" evidence="8">
    <location>
        <position position="361"/>
    </location>
    <ligand>
        <name>UTP</name>
        <dbReference type="ChEBI" id="CHEBI:46398"/>
    </ligand>
</feature>
<dbReference type="AlphaFoldDB" id="A0A5B8MKS3"/>
<evidence type="ECO:0000313" key="9">
    <source>
        <dbReference type="EMBL" id="QDZ21053.1"/>
    </source>
</evidence>
<feature type="binding site" evidence="8">
    <location>
        <position position="90"/>
    </location>
    <ligand>
        <name>UTP</name>
        <dbReference type="ChEBI" id="CHEBI:46398"/>
    </ligand>
</feature>
<dbReference type="EMBL" id="CP031038">
    <property type="protein sequence ID" value="QDZ21053.1"/>
    <property type="molecule type" value="Genomic_DNA"/>
</dbReference>